<proteinExistence type="predicted"/>
<gene>
    <name evidence="6" type="ORF">NOR_04997</name>
</gene>
<dbReference type="SUPFAM" id="SSF56112">
    <property type="entry name" value="Protein kinase-like (PK-like)"/>
    <property type="match status" value="1"/>
</dbReference>
<evidence type="ECO:0000256" key="4">
    <source>
        <dbReference type="SAM" id="MobiDB-lite"/>
    </source>
</evidence>
<evidence type="ECO:0000313" key="7">
    <source>
        <dbReference type="Proteomes" id="UP000243498"/>
    </source>
</evidence>
<evidence type="ECO:0000256" key="2">
    <source>
        <dbReference type="ARBA" id="ARBA00047899"/>
    </source>
</evidence>
<evidence type="ECO:0000259" key="5">
    <source>
        <dbReference type="Pfam" id="PF17667"/>
    </source>
</evidence>
<dbReference type="Gene3D" id="1.10.510.10">
    <property type="entry name" value="Transferase(Phosphotransferase) domain 1"/>
    <property type="match status" value="1"/>
</dbReference>
<dbReference type="Proteomes" id="UP000243498">
    <property type="component" value="Unassembled WGS sequence"/>
</dbReference>
<dbReference type="EMBL" id="AZHC01000014">
    <property type="protein sequence ID" value="OAA42148.1"/>
    <property type="molecule type" value="Genomic_DNA"/>
</dbReference>
<evidence type="ECO:0000256" key="1">
    <source>
        <dbReference type="ARBA" id="ARBA00012513"/>
    </source>
</evidence>
<dbReference type="PROSITE" id="PS00109">
    <property type="entry name" value="PROTEIN_KINASE_TYR"/>
    <property type="match status" value="1"/>
</dbReference>
<dbReference type="AlphaFoldDB" id="A0A162JBU4"/>
<comment type="catalytic activity">
    <reaction evidence="2">
        <text>L-threonyl-[protein] + ATP = O-phospho-L-threonyl-[protein] + ADP + H(+)</text>
        <dbReference type="Rhea" id="RHEA:46608"/>
        <dbReference type="Rhea" id="RHEA-COMP:11060"/>
        <dbReference type="Rhea" id="RHEA-COMP:11605"/>
        <dbReference type="ChEBI" id="CHEBI:15378"/>
        <dbReference type="ChEBI" id="CHEBI:30013"/>
        <dbReference type="ChEBI" id="CHEBI:30616"/>
        <dbReference type="ChEBI" id="CHEBI:61977"/>
        <dbReference type="ChEBI" id="CHEBI:456216"/>
        <dbReference type="EC" id="2.7.11.1"/>
    </reaction>
</comment>
<dbReference type="STRING" id="1081105.A0A162JBU4"/>
<feature type="domain" description="Fungal-type protein kinase" evidence="5">
    <location>
        <begin position="259"/>
        <end position="678"/>
    </location>
</feature>
<sequence>MKDQSLMHVVEKHPIGDGLKAFRDSFTPNAIERLGQEELQNCILILLSALQIHPAARLLRSNNGSSVFSEISSLNTLITSDDYDLDLMTPLIKNCLAESVNDTIIWDQVCRIVAGSTPPPRPIPPSLQQTPWSQNRSSFVNSSERRQEVDRILKHELRHLYVDVPGFYDAFFGSVRGLNTASETVLRKCMEGDNPLFREGWIGWPTRAKEPDVLAWFCDLIPRLEALAGDFNQNVIYRRKLLAQAKTPLLGSTGKRSMDIGFVAHDFAYKPNSKDDRFRWQEVLVPGELKSNPAADITSLAWINLATYAREVLKAQDALRFVLGFTLCGSIMRVWQFDRLGGIASDKFDINSEDGALQFVTAILGFLCMDEENLGFDPTIITSHGERYITINRDGQTERIYIHKVIKRAPCIAGRATTCWKAYRREDPQVPLVIKDSWQYINREEEGEYLREATNKGVVNVARYYHHETVYIRGVSDDIRNHVRKGLDLSKAKIANFQRGRRGLPPSVSVSSVSREGKSNSSGLKRPSSETDTRLPAAKRSCSESLTKASIDPISNRVHRRIVLLDYGEPIYQASSRVALLSAFESCIEGHESLHKAGFLHRDISINNLMINEDKKSSSWAAFLIDLDLAIKRRRESASGAKGKTGTRAFMAIGALLGEEHSFMHDLESFFWVLFWICIHYDAQGKSIGPTRLDDWNTDNDDKLVASKKGEIADEEDFLKNAEKNFTSHYQPLIPWVNRMRRHVFPNGGRWKKCEPELYSTMKKILQDAQRDQDVLAEE</sequence>
<keyword evidence="6" id="KW-0418">Kinase</keyword>
<protein>
    <recommendedName>
        <fullName evidence="1">non-specific serine/threonine protein kinase</fullName>
        <ecNumber evidence="1">2.7.11.1</ecNumber>
    </recommendedName>
</protein>
<dbReference type="InterPro" id="IPR040976">
    <property type="entry name" value="Pkinase_fungal"/>
</dbReference>
<keyword evidence="7" id="KW-1185">Reference proteome</keyword>
<dbReference type="PANTHER" id="PTHR38248">
    <property type="entry name" value="FUNK1 6"/>
    <property type="match status" value="1"/>
</dbReference>
<feature type="region of interest" description="Disordered" evidence="4">
    <location>
        <begin position="120"/>
        <end position="140"/>
    </location>
</feature>
<dbReference type="OrthoDB" id="5150075at2759"/>
<name>A0A162JBU4_METRR</name>
<dbReference type="InterPro" id="IPR011009">
    <property type="entry name" value="Kinase-like_dom_sf"/>
</dbReference>
<feature type="compositionally biased region" description="Low complexity" evidence="4">
    <location>
        <begin position="507"/>
        <end position="522"/>
    </location>
</feature>
<dbReference type="InterPro" id="IPR008266">
    <property type="entry name" value="Tyr_kinase_AS"/>
</dbReference>
<evidence type="ECO:0000313" key="6">
    <source>
        <dbReference type="EMBL" id="OAA42148.1"/>
    </source>
</evidence>
<feature type="region of interest" description="Disordered" evidence="4">
    <location>
        <begin position="503"/>
        <end position="541"/>
    </location>
</feature>
<dbReference type="PANTHER" id="PTHR38248:SF2">
    <property type="entry name" value="FUNK1 11"/>
    <property type="match status" value="1"/>
</dbReference>
<reference evidence="6 7" key="1">
    <citation type="journal article" date="2016" name="Genome Biol. Evol.">
        <title>Divergent and convergent evolution of fungal pathogenicity.</title>
        <authorList>
            <person name="Shang Y."/>
            <person name="Xiao G."/>
            <person name="Zheng P."/>
            <person name="Cen K."/>
            <person name="Zhan S."/>
            <person name="Wang C."/>
        </authorList>
    </citation>
    <scope>NUCLEOTIDE SEQUENCE [LARGE SCALE GENOMIC DNA]</scope>
    <source>
        <strain evidence="6 7">RCEF 4871</strain>
    </source>
</reference>
<organism evidence="6 7">
    <name type="scientific">Metarhizium rileyi (strain RCEF 4871)</name>
    <name type="common">Nomuraea rileyi</name>
    <dbReference type="NCBI Taxonomy" id="1649241"/>
    <lineage>
        <taxon>Eukaryota</taxon>
        <taxon>Fungi</taxon>
        <taxon>Dikarya</taxon>
        <taxon>Ascomycota</taxon>
        <taxon>Pezizomycotina</taxon>
        <taxon>Sordariomycetes</taxon>
        <taxon>Hypocreomycetidae</taxon>
        <taxon>Hypocreales</taxon>
        <taxon>Clavicipitaceae</taxon>
        <taxon>Metarhizium</taxon>
    </lineage>
</organism>
<dbReference type="OMA" id="ATENTRC"/>
<evidence type="ECO:0000256" key="3">
    <source>
        <dbReference type="ARBA" id="ARBA00048679"/>
    </source>
</evidence>
<keyword evidence="6" id="KW-0808">Transferase</keyword>
<comment type="catalytic activity">
    <reaction evidence="3">
        <text>L-seryl-[protein] + ATP = O-phospho-L-seryl-[protein] + ADP + H(+)</text>
        <dbReference type="Rhea" id="RHEA:17989"/>
        <dbReference type="Rhea" id="RHEA-COMP:9863"/>
        <dbReference type="Rhea" id="RHEA-COMP:11604"/>
        <dbReference type="ChEBI" id="CHEBI:15378"/>
        <dbReference type="ChEBI" id="CHEBI:29999"/>
        <dbReference type="ChEBI" id="CHEBI:30616"/>
        <dbReference type="ChEBI" id="CHEBI:83421"/>
        <dbReference type="ChEBI" id="CHEBI:456216"/>
        <dbReference type="EC" id="2.7.11.1"/>
    </reaction>
</comment>
<dbReference type="EC" id="2.7.11.1" evidence="1"/>
<accession>A0A162JBU4</accession>
<dbReference type="Pfam" id="PF17667">
    <property type="entry name" value="Pkinase_fungal"/>
    <property type="match status" value="1"/>
</dbReference>
<dbReference type="GO" id="GO:0004674">
    <property type="term" value="F:protein serine/threonine kinase activity"/>
    <property type="evidence" value="ECO:0007669"/>
    <property type="project" value="UniProtKB-EC"/>
</dbReference>
<feature type="compositionally biased region" description="Polar residues" evidence="4">
    <location>
        <begin position="126"/>
        <end position="140"/>
    </location>
</feature>
<comment type="caution">
    <text evidence="6">The sequence shown here is derived from an EMBL/GenBank/DDBJ whole genome shotgun (WGS) entry which is preliminary data.</text>
</comment>